<dbReference type="HAMAP" id="MF_01988">
    <property type="entry name" value="Succ_CoA_alpha"/>
    <property type="match status" value="1"/>
</dbReference>
<keyword evidence="4 5" id="KW-0547">Nucleotide-binding</keyword>
<accession>A0A420WEW3</accession>
<comment type="subunit">
    <text evidence="5 8">Heterotetramer of two alpha and two beta subunits.</text>
</comment>
<dbReference type="FunFam" id="3.40.50.261:FF:000006">
    <property type="entry name" value="Succinate--CoA ligase [ADP-forming] subunit alpha"/>
    <property type="match status" value="1"/>
</dbReference>
<dbReference type="InterPro" id="IPR003781">
    <property type="entry name" value="CoA-bd"/>
</dbReference>
<dbReference type="NCBIfam" id="TIGR01019">
    <property type="entry name" value="sucCoAalpha"/>
    <property type="match status" value="1"/>
</dbReference>
<dbReference type="PANTHER" id="PTHR11117">
    <property type="entry name" value="SUCCINYL-COA LIGASE SUBUNIT ALPHA"/>
    <property type="match status" value="1"/>
</dbReference>
<dbReference type="GO" id="GO:0004775">
    <property type="term" value="F:succinate-CoA ligase (ADP-forming) activity"/>
    <property type="evidence" value="ECO:0007669"/>
    <property type="project" value="UniProtKB-UniRule"/>
</dbReference>
<dbReference type="SUPFAM" id="SSF51735">
    <property type="entry name" value="NAD(P)-binding Rossmann-fold domains"/>
    <property type="match status" value="1"/>
</dbReference>
<dbReference type="Proteomes" id="UP000282211">
    <property type="component" value="Unassembled WGS sequence"/>
</dbReference>
<evidence type="ECO:0000313" key="10">
    <source>
        <dbReference type="EMBL" id="RKQ69524.1"/>
    </source>
</evidence>
<proteinExistence type="inferred from homology"/>
<dbReference type="InterPro" id="IPR033847">
    <property type="entry name" value="Citrt_syn/SCS-alpha_CS"/>
</dbReference>
<feature type="binding site" evidence="5">
    <location>
        <position position="44"/>
    </location>
    <ligand>
        <name>CoA</name>
        <dbReference type="ChEBI" id="CHEBI:57287"/>
    </ligand>
</feature>
<keyword evidence="11" id="KW-1185">Reference proteome</keyword>
<gene>
    <name evidence="5" type="primary">sucD</name>
    <name evidence="10" type="ORF">DES40_2325</name>
</gene>
<dbReference type="InterPro" id="IPR036291">
    <property type="entry name" value="NAD(P)-bd_dom_sf"/>
</dbReference>
<dbReference type="Gene3D" id="3.40.50.720">
    <property type="entry name" value="NAD(P)-binding Rossmann-like Domain"/>
    <property type="match status" value="1"/>
</dbReference>
<comment type="catalytic activity">
    <reaction evidence="5 8">
        <text>succinate + ATP + CoA = succinyl-CoA + ADP + phosphate</text>
        <dbReference type="Rhea" id="RHEA:17661"/>
        <dbReference type="ChEBI" id="CHEBI:30031"/>
        <dbReference type="ChEBI" id="CHEBI:30616"/>
        <dbReference type="ChEBI" id="CHEBI:43474"/>
        <dbReference type="ChEBI" id="CHEBI:57287"/>
        <dbReference type="ChEBI" id="CHEBI:57292"/>
        <dbReference type="ChEBI" id="CHEBI:456216"/>
        <dbReference type="EC" id="6.2.1.5"/>
    </reaction>
</comment>
<evidence type="ECO:0000256" key="2">
    <source>
        <dbReference type="ARBA" id="ARBA00022532"/>
    </source>
</evidence>
<dbReference type="PROSITE" id="PS00399">
    <property type="entry name" value="SUCCINYL_COA_LIG_2"/>
    <property type="match status" value="1"/>
</dbReference>
<dbReference type="EMBL" id="RBII01000002">
    <property type="protein sequence ID" value="RKQ69524.1"/>
    <property type="molecule type" value="Genomic_DNA"/>
</dbReference>
<feature type="domain" description="CoA-binding" evidence="9">
    <location>
        <begin position="4"/>
        <end position="101"/>
    </location>
</feature>
<dbReference type="GO" id="GO:0009361">
    <property type="term" value="C:succinate-CoA ligase complex (ADP-forming)"/>
    <property type="evidence" value="ECO:0007669"/>
    <property type="project" value="TreeGrafter"/>
</dbReference>
<dbReference type="EC" id="6.2.1.5" evidence="5"/>
<dbReference type="AlphaFoldDB" id="A0A420WEW3"/>
<evidence type="ECO:0000256" key="6">
    <source>
        <dbReference type="PIRSR" id="PIRSR001553-1"/>
    </source>
</evidence>
<sequence>MSVLINKDTKIITQGMTGKTGTFHTEQALAYYNTKMVGGVTPGKGGTEHIGLPNFDTVAEAKHVTGATASVIYVPPPFAADSILEAIDAEMELIIAITEGIPVADMIPVKRALQGSKSRLIGPNCPGVLTPEECKIGIMPGKIFKKGTCGVVSRSGTLTYEAVYQTSQVGLGQTTAIGIGGDPINGTNFIDCLELFLNDDDTKQIIMIGEIGGSAEEEAAEYIAHMAKKGIKKPMVGFIAGRTAPPGRTMGHAGAIVSGGKGGAEDKISAMEAAGIRVSDSPAKLGVTMMEVLNG</sequence>
<dbReference type="UniPathway" id="UPA00223">
    <property type="reaction ID" value="UER00999"/>
</dbReference>
<dbReference type="SUPFAM" id="SSF52210">
    <property type="entry name" value="Succinyl-CoA synthetase domains"/>
    <property type="match status" value="1"/>
</dbReference>
<keyword evidence="2 5" id="KW-0816">Tricarboxylic acid cycle</keyword>
<evidence type="ECO:0000256" key="5">
    <source>
        <dbReference type="HAMAP-Rule" id="MF_01988"/>
    </source>
</evidence>
<dbReference type="GO" id="GO:0006099">
    <property type="term" value="P:tricarboxylic acid cycle"/>
    <property type="evidence" value="ECO:0007669"/>
    <property type="project" value="UniProtKB-UniRule"/>
</dbReference>
<dbReference type="PROSITE" id="PS01216">
    <property type="entry name" value="SUCCINYL_COA_LIG_1"/>
    <property type="match status" value="1"/>
</dbReference>
<comment type="catalytic activity">
    <reaction evidence="5">
        <text>GTP + succinate + CoA = succinyl-CoA + GDP + phosphate</text>
        <dbReference type="Rhea" id="RHEA:22120"/>
        <dbReference type="ChEBI" id="CHEBI:30031"/>
        <dbReference type="ChEBI" id="CHEBI:37565"/>
        <dbReference type="ChEBI" id="CHEBI:43474"/>
        <dbReference type="ChEBI" id="CHEBI:57287"/>
        <dbReference type="ChEBI" id="CHEBI:57292"/>
        <dbReference type="ChEBI" id="CHEBI:58189"/>
    </reaction>
</comment>
<dbReference type="InterPro" id="IPR005810">
    <property type="entry name" value="CoA_lig_alpha"/>
</dbReference>
<feature type="binding site" evidence="5">
    <location>
        <position position="160"/>
    </location>
    <ligand>
        <name>substrate</name>
        <note>ligand shared with subunit beta</note>
    </ligand>
</feature>
<dbReference type="Pfam" id="PF00549">
    <property type="entry name" value="Ligase_CoA"/>
    <property type="match status" value="1"/>
</dbReference>
<evidence type="ECO:0000256" key="7">
    <source>
        <dbReference type="RuleBase" id="RU000677"/>
    </source>
</evidence>
<feature type="binding site" evidence="5">
    <location>
        <begin position="97"/>
        <end position="99"/>
    </location>
    <ligand>
        <name>CoA</name>
        <dbReference type="ChEBI" id="CHEBI:57287"/>
    </ligand>
</feature>
<dbReference type="InterPro" id="IPR005811">
    <property type="entry name" value="SUCC_ACL_C"/>
</dbReference>
<dbReference type="PIRSF" id="PIRSF001553">
    <property type="entry name" value="SucCS_alpha"/>
    <property type="match status" value="1"/>
</dbReference>
<dbReference type="OrthoDB" id="9807196at2"/>
<dbReference type="GO" id="GO:0004776">
    <property type="term" value="F:succinate-CoA ligase (GDP-forming) activity"/>
    <property type="evidence" value="ECO:0007669"/>
    <property type="project" value="TreeGrafter"/>
</dbReference>
<dbReference type="SMART" id="SM00881">
    <property type="entry name" value="CoA_binding"/>
    <property type="match status" value="1"/>
</dbReference>
<protein>
    <recommendedName>
        <fullName evidence="5">Succinate--CoA ligase [ADP-forming] subunit alpha</fullName>
        <ecNumber evidence="5">6.2.1.5</ecNumber>
    </recommendedName>
    <alternativeName>
        <fullName evidence="5">Succinyl-CoA synthetase subunit alpha</fullName>
        <shortName evidence="5">SCS-alpha</shortName>
    </alternativeName>
</protein>
<comment type="function">
    <text evidence="5 8">Succinyl-CoA synthetase functions in the citric acid cycle (TCA), coupling the hydrolysis of succinyl-CoA to the synthesis of either ATP or GTP and thus represents the only step of substrate-level phosphorylation in the TCA. The alpha subunit of the enzyme binds the substrates coenzyme A and phosphate, while succinate binding and nucleotide specificity is provided by the beta subunit.</text>
</comment>
<dbReference type="GO" id="GO:0000166">
    <property type="term" value="F:nucleotide binding"/>
    <property type="evidence" value="ECO:0007669"/>
    <property type="project" value="UniProtKB-KW"/>
</dbReference>
<evidence type="ECO:0000313" key="11">
    <source>
        <dbReference type="Proteomes" id="UP000282211"/>
    </source>
</evidence>
<dbReference type="Pfam" id="PF02629">
    <property type="entry name" value="CoA_binding"/>
    <property type="match status" value="1"/>
</dbReference>
<dbReference type="PRINTS" id="PR01798">
    <property type="entry name" value="SCOASYNTHASE"/>
</dbReference>
<dbReference type="PANTHER" id="PTHR11117:SF2">
    <property type="entry name" value="SUCCINATE--COA LIGASE [ADP_GDP-FORMING] SUBUNIT ALPHA, MITOCHONDRIAL"/>
    <property type="match status" value="1"/>
</dbReference>
<dbReference type="InterPro" id="IPR017440">
    <property type="entry name" value="Cit_synth/succinyl-CoA_lig_AS"/>
</dbReference>
<evidence type="ECO:0000256" key="8">
    <source>
        <dbReference type="RuleBase" id="RU000699"/>
    </source>
</evidence>
<evidence type="ECO:0000256" key="3">
    <source>
        <dbReference type="ARBA" id="ARBA00022598"/>
    </source>
</evidence>
<feature type="active site" description="Tele-phosphohistidine intermediate" evidence="5 6">
    <location>
        <position position="252"/>
    </location>
</feature>
<dbReference type="FunCoup" id="A0A420WEW3">
    <property type="interactions" value="513"/>
</dbReference>
<comment type="caution">
    <text evidence="10">The sequence shown here is derived from an EMBL/GenBank/DDBJ whole genome shotgun (WGS) entry which is preliminary data.</text>
</comment>
<name>A0A420WEW3_9PROT</name>
<dbReference type="NCBIfam" id="NF004230">
    <property type="entry name" value="PRK05678.1"/>
    <property type="match status" value="1"/>
</dbReference>
<organism evidence="10 11">
    <name type="scientific">Litorimonas taeanensis</name>
    <dbReference type="NCBI Taxonomy" id="568099"/>
    <lineage>
        <taxon>Bacteria</taxon>
        <taxon>Pseudomonadati</taxon>
        <taxon>Pseudomonadota</taxon>
        <taxon>Alphaproteobacteria</taxon>
        <taxon>Maricaulales</taxon>
        <taxon>Robiginitomaculaceae</taxon>
    </lineage>
</organism>
<dbReference type="InParanoid" id="A0A420WEW3"/>
<evidence type="ECO:0000259" key="9">
    <source>
        <dbReference type="SMART" id="SM00881"/>
    </source>
</evidence>
<comment type="pathway">
    <text evidence="1 5 8">Carbohydrate metabolism; tricarboxylic acid cycle; succinate from succinyl-CoA (ligase route): step 1/1.</text>
</comment>
<dbReference type="Gene3D" id="3.40.50.261">
    <property type="entry name" value="Succinyl-CoA synthetase domains"/>
    <property type="match status" value="1"/>
</dbReference>
<reference evidence="10 11" key="1">
    <citation type="submission" date="2018-10" db="EMBL/GenBank/DDBJ databases">
        <title>Genomic Encyclopedia of Type Strains, Phase IV (KMG-IV): sequencing the most valuable type-strain genomes for metagenomic binning, comparative biology and taxonomic classification.</title>
        <authorList>
            <person name="Goeker M."/>
        </authorList>
    </citation>
    <scope>NUCLEOTIDE SEQUENCE [LARGE SCALE GENOMIC DNA]</scope>
    <source>
        <strain evidence="10 11">DSM 22008</strain>
    </source>
</reference>
<feature type="binding site" evidence="5">
    <location>
        <begin position="17"/>
        <end position="20"/>
    </location>
    <ligand>
        <name>CoA</name>
        <dbReference type="ChEBI" id="CHEBI:57287"/>
    </ligand>
</feature>
<comment type="similarity">
    <text evidence="5 7">Belongs to the succinate/malate CoA ligase alpha subunit family.</text>
</comment>
<evidence type="ECO:0000256" key="1">
    <source>
        <dbReference type="ARBA" id="ARBA00005064"/>
    </source>
</evidence>
<keyword evidence="3 5" id="KW-0436">Ligase</keyword>
<dbReference type="InterPro" id="IPR016102">
    <property type="entry name" value="Succinyl-CoA_synth-like"/>
</dbReference>
<dbReference type="RefSeq" id="WP_121102319.1">
    <property type="nucleotide sequence ID" value="NZ_RBII01000002.1"/>
</dbReference>
<dbReference type="FunFam" id="3.40.50.720:FF:000002">
    <property type="entry name" value="Succinate--CoA ligase [ADP-forming] subunit alpha"/>
    <property type="match status" value="1"/>
</dbReference>
<evidence type="ECO:0000256" key="4">
    <source>
        <dbReference type="ARBA" id="ARBA00022741"/>
    </source>
</evidence>